<reference evidence="1" key="1">
    <citation type="submission" date="2022-07" db="EMBL/GenBank/DDBJ databases">
        <authorList>
            <person name="Otstavnykh N."/>
            <person name="Isaeva M."/>
            <person name="Bystritskaya E."/>
        </authorList>
    </citation>
    <scope>NUCLEOTIDE SEQUENCE</scope>
    <source>
        <strain evidence="1">KCTC 52189</strain>
    </source>
</reference>
<evidence type="ECO:0000313" key="1">
    <source>
        <dbReference type="EMBL" id="MDQ2091179.1"/>
    </source>
</evidence>
<dbReference type="EMBL" id="JANHAX010000004">
    <property type="protein sequence ID" value="MDQ2091179.1"/>
    <property type="molecule type" value="Genomic_DNA"/>
</dbReference>
<dbReference type="RefSeq" id="WP_306736464.1">
    <property type="nucleotide sequence ID" value="NZ_JANHAX010000004.1"/>
</dbReference>
<gene>
    <name evidence="1" type="ORF">NO357_14835</name>
</gene>
<protein>
    <submittedName>
        <fullName evidence="1">Uncharacterized protein</fullName>
    </submittedName>
</protein>
<dbReference type="Proteomes" id="UP001226762">
    <property type="component" value="Unassembled WGS sequence"/>
</dbReference>
<name>A0AAE3WEF2_9RHOB</name>
<dbReference type="AlphaFoldDB" id="A0AAE3WEF2"/>
<organism evidence="1 2">
    <name type="scientific">Marimonas arenosa</name>
    <dbReference type="NCBI Taxonomy" id="1795305"/>
    <lineage>
        <taxon>Bacteria</taxon>
        <taxon>Pseudomonadati</taxon>
        <taxon>Pseudomonadota</taxon>
        <taxon>Alphaproteobacteria</taxon>
        <taxon>Rhodobacterales</taxon>
        <taxon>Paracoccaceae</taxon>
        <taxon>Marimonas</taxon>
    </lineage>
</organism>
<comment type="caution">
    <text evidence="1">The sequence shown here is derived from an EMBL/GenBank/DDBJ whole genome shotgun (WGS) entry which is preliminary data.</text>
</comment>
<accession>A0AAE3WEF2</accession>
<reference evidence="1" key="2">
    <citation type="submission" date="2023-02" db="EMBL/GenBank/DDBJ databases">
        <title>'Rhodoalgimonas zhirmunskyi' gen. nov., isolated from a red alga.</title>
        <authorList>
            <person name="Nedashkovskaya O.I."/>
            <person name="Otstavnykh N.Y."/>
            <person name="Bystritskaya E.P."/>
            <person name="Balabanova L.A."/>
            <person name="Isaeva M.P."/>
        </authorList>
    </citation>
    <scope>NUCLEOTIDE SEQUENCE</scope>
    <source>
        <strain evidence="1">KCTC 52189</strain>
    </source>
</reference>
<evidence type="ECO:0000313" key="2">
    <source>
        <dbReference type="Proteomes" id="UP001226762"/>
    </source>
</evidence>
<keyword evidence="2" id="KW-1185">Reference proteome</keyword>
<proteinExistence type="predicted"/>
<sequence length="152" mass="17408">MKAAPGIVMRKCEIHAAPDLVDVSFNPELAAVYLRWISEYDEGTRVRDAVRAALDYVRDNDVKHWIVDVSMSSRALSDEDYKWVSSQEFRAAIRSSPLQKFVLLPPLPESGQDDHWVKDWEENTLANFGDRIEAKVCNGLEEARAFLVRKQE</sequence>